<evidence type="ECO:0000313" key="2">
    <source>
        <dbReference type="EMBL" id="KAK8474448.1"/>
    </source>
</evidence>
<comment type="caution">
    <text evidence="2">The sequence shown here is derived from an EMBL/GenBank/DDBJ whole genome shotgun (WGS) entry which is preliminary data.</text>
</comment>
<evidence type="ECO:0000313" key="3">
    <source>
        <dbReference type="Proteomes" id="UP001472677"/>
    </source>
</evidence>
<dbReference type="Proteomes" id="UP001472677">
    <property type="component" value="Unassembled WGS sequence"/>
</dbReference>
<name>A0ABR1Z679_9ROSI</name>
<evidence type="ECO:0000256" key="1">
    <source>
        <dbReference type="SAM" id="MobiDB-lite"/>
    </source>
</evidence>
<proteinExistence type="predicted"/>
<keyword evidence="3" id="KW-1185">Reference proteome</keyword>
<reference evidence="2 3" key="1">
    <citation type="journal article" date="2024" name="G3 (Bethesda)">
        <title>Genome assembly of Hibiscus sabdariffa L. provides insights into metabolisms of medicinal natural products.</title>
        <authorList>
            <person name="Kim T."/>
        </authorList>
    </citation>
    <scope>NUCLEOTIDE SEQUENCE [LARGE SCALE GENOMIC DNA]</scope>
    <source>
        <strain evidence="2">TK-2024</strain>
        <tissue evidence="2">Old leaves</tissue>
    </source>
</reference>
<gene>
    <name evidence="2" type="ORF">V6N12_029994</name>
</gene>
<protein>
    <submittedName>
        <fullName evidence="2">Uncharacterized protein</fullName>
    </submittedName>
</protein>
<accession>A0ABR1Z679</accession>
<sequence>MYFESTFFSCPSITFYLTKFNKRRKMKAAPKRRHEAEVSCDPPIDSTNGVNADVAAEAPLDVSQNHLKPPKQSRDPRHKMDYAIFVIDEVYDARKAEQLGELLKQTLNELFDHYSLLSGVSQVQKEEKVEEMEDIETGK</sequence>
<organism evidence="2 3">
    <name type="scientific">Hibiscus sabdariffa</name>
    <name type="common">roselle</name>
    <dbReference type="NCBI Taxonomy" id="183260"/>
    <lineage>
        <taxon>Eukaryota</taxon>
        <taxon>Viridiplantae</taxon>
        <taxon>Streptophyta</taxon>
        <taxon>Embryophyta</taxon>
        <taxon>Tracheophyta</taxon>
        <taxon>Spermatophyta</taxon>
        <taxon>Magnoliopsida</taxon>
        <taxon>eudicotyledons</taxon>
        <taxon>Gunneridae</taxon>
        <taxon>Pentapetalae</taxon>
        <taxon>rosids</taxon>
        <taxon>malvids</taxon>
        <taxon>Malvales</taxon>
        <taxon>Malvaceae</taxon>
        <taxon>Malvoideae</taxon>
        <taxon>Hibiscus</taxon>
    </lineage>
</organism>
<feature type="region of interest" description="Disordered" evidence="1">
    <location>
        <begin position="28"/>
        <end position="50"/>
    </location>
</feature>
<dbReference type="EMBL" id="JBBPBM010002829">
    <property type="protein sequence ID" value="KAK8474448.1"/>
    <property type="molecule type" value="Genomic_DNA"/>
</dbReference>